<organism evidence="9 10">
    <name type="scientific">Halopseudomonas oceani</name>
    <dbReference type="NCBI Taxonomy" id="1708783"/>
    <lineage>
        <taxon>Bacteria</taxon>
        <taxon>Pseudomonadati</taxon>
        <taxon>Pseudomonadota</taxon>
        <taxon>Gammaproteobacteria</taxon>
        <taxon>Pseudomonadales</taxon>
        <taxon>Pseudomonadaceae</taxon>
        <taxon>Halopseudomonas</taxon>
    </lineage>
</organism>
<proteinExistence type="inferred from homology"/>
<evidence type="ECO:0000256" key="1">
    <source>
        <dbReference type="ARBA" id="ARBA00009986"/>
    </source>
</evidence>
<keyword evidence="2 4" id="KW-0560">Oxidoreductase</keyword>
<dbReference type="AlphaFoldDB" id="A0A2P4EZV2"/>
<name>A0A2P4EZV2_9GAMM</name>
<dbReference type="InterPro" id="IPR016161">
    <property type="entry name" value="Ald_DH/histidinol_DH"/>
</dbReference>
<dbReference type="PANTHER" id="PTHR43570">
    <property type="entry name" value="ALDEHYDE DEHYDROGENASE"/>
    <property type="match status" value="1"/>
</dbReference>
<dbReference type="PROSITE" id="PS00687">
    <property type="entry name" value="ALDEHYDE_DEHYDR_GLU"/>
    <property type="match status" value="1"/>
</dbReference>
<evidence type="ECO:0000256" key="4">
    <source>
        <dbReference type="PIRNR" id="PIRNR036492"/>
    </source>
</evidence>
<evidence type="ECO:0000313" key="9">
    <source>
        <dbReference type="EMBL" id="POB06297.1"/>
    </source>
</evidence>
<dbReference type="SUPFAM" id="SSF53720">
    <property type="entry name" value="ALDH-like"/>
    <property type="match status" value="1"/>
</dbReference>
<dbReference type="InterPro" id="IPR016162">
    <property type="entry name" value="Ald_DH_N"/>
</dbReference>
<dbReference type="InterPro" id="IPR012394">
    <property type="entry name" value="Aldehyde_DH_NAD(P)"/>
</dbReference>
<evidence type="ECO:0000259" key="8">
    <source>
        <dbReference type="Pfam" id="PF00171"/>
    </source>
</evidence>
<evidence type="ECO:0000256" key="7">
    <source>
        <dbReference type="RuleBase" id="RU003345"/>
    </source>
</evidence>
<keyword evidence="3" id="KW-0520">NAD</keyword>
<dbReference type="PIRSF" id="PIRSF036492">
    <property type="entry name" value="ALDH"/>
    <property type="match status" value="1"/>
</dbReference>
<protein>
    <recommendedName>
        <fullName evidence="4">Aldehyde dehydrogenase</fullName>
    </recommendedName>
</protein>
<evidence type="ECO:0000256" key="2">
    <source>
        <dbReference type="ARBA" id="ARBA00023002"/>
    </source>
</evidence>
<dbReference type="Gene3D" id="3.40.309.10">
    <property type="entry name" value="Aldehyde Dehydrogenase, Chain A, domain 2"/>
    <property type="match status" value="1"/>
</dbReference>
<accession>A0A2P4EZV2</accession>
<keyword evidence="10" id="KW-1185">Reference proteome</keyword>
<dbReference type="GO" id="GO:0006081">
    <property type="term" value="P:aldehyde metabolic process"/>
    <property type="evidence" value="ECO:0007669"/>
    <property type="project" value="InterPro"/>
</dbReference>
<dbReference type="GO" id="GO:0004029">
    <property type="term" value="F:aldehyde dehydrogenase (NAD+) activity"/>
    <property type="evidence" value="ECO:0007669"/>
    <property type="project" value="TreeGrafter"/>
</dbReference>
<dbReference type="RefSeq" id="WP_104736555.1">
    <property type="nucleotide sequence ID" value="NZ_BMHR01000002.1"/>
</dbReference>
<dbReference type="Pfam" id="PF00171">
    <property type="entry name" value="Aldedh"/>
    <property type="match status" value="1"/>
</dbReference>
<comment type="caution">
    <text evidence="9">The sequence shown here is derived from an EMBL/GenBank/DDBJ whole genome shotgun (WGS) entry which is preliminary data.</text>
</comment>
<dbReference type="InterPro" id="IPR016160">
    <property type="entry name" value="Ald_DH_CS_CYS"/>
</dbReference>
<dbReference type="CDD" id="cd07133">
    <property type="entry name" value="ALDH_CALDH_CalB"/>
    <property type="match status" value="1"/>
</dbReference>
<comment type="similarity">
    <text evidence="1 4 7">Belongs to the aldehyde dehydrogenase family.</text>
</comment>
<dbReference type="FunFam" id="3.40.309.10:FF:000003">
    <property type="entry name" value="Aldehyde dehydrogenase"/>
    <property type="match status" value="1"/>
</dbReference>
<evidence type="ECO:0000256" key="6">
    <source>
        <dbReference type="PROSITE-ProRule" id="PRU10007"/>
    </source>
</evidence>
<feature type="domain" description="Aldehyde dehydrogenase" evidence="8">
    <location>
        <begin position="17"/>
        <end position="449"/>
    </location>
</feature>
<dbReference type="InterPro" id="IPR015590">
    <property type="entry name" value="Aldehyde_DH_dom"/>
</dbReference>
<dbReference type="Gene3D" id="3.40.605.10">
    <property type="entry name" value="Aldehyde Dehydrogenase, Chain A, domain 1"/>
    <property type="match status" value="1"/>
</dbReference>
<evidence type="ECO:0000256" key="3">
    <source>
        <dbReference type="ARBA" id="ARBA00023027"/>
    </source>
</evidence>
<reference evidence="9 10" key="1">
    <citation type="submission" date="2018-01" db="EMBL/GenBank/DDBJ databases">
        <title>Draft genome of the type strain Pseudomonas oceani DSM 100277 isolated from the deep water in Okinawa trough, northwestern Pacific Ocean.</title>
        <authorList>
            <person name="Gomila M."/>
            <person name="Mulet M."/>
            <person name="Garcia-Valdes E."/>
            <person name="Lalucat J."/>
        </authorList>
    </citation>
    <scope>NUCLEOTIDE SEQUENCE [LARGE SCALE GENOMIC DNA]</scope>
    <source>
        <strain evidence="9 10">DSM 100277</strain>
    </source>
</reference>
<sequence>MVADIAYLQEQQQSISSMQKLFEAQRAAFRKAPIPSADDRIEHLKALKQAILKHQEALITAINEDFGRRSADETRLAEIMPSLEGIHYASKRVRRWMKPSKRKVGLAFQPAKAQVVYQPLGVIGIIVPWNYPLFLAIGPLVTALSAGNRAMIKMSESTPRTAEVLEQMLSEIFPEEQVAVVTGEADVGVAFSKLPFDHLLFTGATSIGRHVMRAAADNLTPITLELGGKSPAIISADVPLADAAERIAFGKAMNAGQTCVAPDYILCPRDRVEALAEALHHQFTAMYPSLLNNADYTQVVNPRQYQRLQSYLSDAQEKGARVLPVNPANEDLTGTRIIAPTVLLDVSDEMKVMQEEIFGPLLPILPYDQLDAALDYIADRPRPLALYYFGYDKAEQQRLMEQTHAGGMCVNDAVFHVAQDDLPFGGVGDSGMGHYHGHEGFLTMSKAKGVYIKQRYNGAKPIYPPYGGKLLKLVYKLFLR</sequence>
<feature type="active site" evidence="5">
    <location>
        <position position="259"/>
    </location>
</feature>
<dbReference type="PROSITE" id="PS00070">
    <property type="entry name" value="ALDEHYDE_DEHYDR_CYS"/>
    <property type="match status" value="1"/>
</dbReference>
<evidence type="ECO:0000256" key="5">
    <source>
        <dbReference type="PIRSR" id="PIRSR036492-1"/>
    </source>
</evidence>
<feature type="active site" evidence="5 6">
    <location>
        <position position="225"/>
    </location>
</feature>
<gene>
    <name evidence="9" type="ORF">C1949_00715</name>
</gene>
<evidence type="ECO:0000313" key="10">
    <source>
        <dbReference type="Proteomes" id="UP000243451"/>
    </source>
</evidence>
<dbReference type="GO" id="GO:0005737">
    <property type="term" value="C:cytoplasm"/>
    <property type="evidence" value="ECO:0007669"/>
    <property type="project" value="TreeGrafter"/>
</dbReference>
<dbReference type="InterPro" id="IPR029510">
    <property type="entry name" value="Ald_DH_CS_GLU"/>
</dbReference>
<dbReference type="Proteomes" id="UP000243451">
    <property type="component" value="Unassembled WGS sequence"/>
</dbReference>
<dbReference type="OrthoDB" id="9812625at2"/>
<dbReference type="PANTHER" id="PTHR43570:SF20">
    <property type="entry name" value="ALDEHYDE DEHYDROGENASE ALDX-RELATED"/>
    <property type="match status" value="1"/>
</dbReference>
<dbReference type="InterPro" id="IPR016163">
    <property type="entry name" value="Ald_DH_C"/>
</dbReference>
<dbReference type="EMBL" id="PPSK01000001">
    <property type="protein sequence ID" value="POB06297.1"/>
    <property type="molecule type" value="Genomic_DNA"/>
</dbReference>